<dbReference type="InterPro" id="IPR001387">
    <property type="entry name" value="Cro/C1-type_HTH"/>
</dbReference>
<dbReference type="RefSeq" id="WP_179239721.1">
    <property type="nucleotide sequence ID" value="NZ_JACBNQ010000036.1"/>
</dbReference>
<comment type="caution">
    <text evidence="2">The sequence shown here is derived from an EMBL/GenBank/DDBJ whole genome shotgun (WGS) entry which is preliminary data.</text>
</comment>
<dbReference type="PANTHER" id="PTHR37038:SF14">
    <property type="entry name" value="TRANSCRIPTIONAL ACTIVATOR"/>
    <property type="match status" value="1"/>
</dbReference>
<evidence type="ECO:0000259" key="1">
    <source>
        <dbReference type="PROSITE" id="PS50943"/>
    </source>
</evidence>
<dbReference type="PROSITE" id="PS50943">
    <property type="entry name" value="HTH_CROC1"/>
    <property type="match status" value="1"/>
</dbReference>
<feature type="domain" description="HTH cro/C1-type" evidence="1">
    <location>
        <begin position="8"/>
        <end position="61"/>
    </location>
</feature>
<dbReference type="Pfam" id="PF01381">
    <property type="entry name" value="HTH_3"/>
    <property type="match status" value="1"/>
</dbReference>
<protein>
    <submittedName>
        <fullName evidence="2">Helix-turn-helix transcriptional regulator</fullName>
    </submittedName>
</protein>
<dbReference type="Gene3D" id="1.25.40.10">
    <property type="entry name" value="Tetratricopeptide repeat domain"/>
    <property type="match status" value="1"/>
</dbReference>
<dbReference type="Proteomes" id="UP000611629">
    <property type="component" value="Unassembled WGS sequence"/>
</dbReference>
<sequence>MGHIGTIIEKYRQALNMSRKELAENICSEKHIYLIEKGERSPSVNMLKLLGDSMGVDLLKFYPYLNCENPMEVRKKIQEFNMYRVNIEFEQLNKVTDEAEEISDFNKSPWNLEIMLNRLYYSFYIEKQYEETSAKLRNLLEEAEAVYSDEMFTASAYMLMGSCCFILGDNDNAKKASEAAYNIYLKKPEVAMDEKLITTIIINVLGLYYVNCEFDNVISKGNEFLRTKQQINSFDRLHYVYFLVSCSYYAKNQRKEAMEVLKKAAYLLMLDHRPTDVSYIALDPKFIEMLDDLGKESELIQEFREKYQI</sequence>
<keyword evidence="3" id="KW-1185">Reference proteome</keyword>
<dbReference type="CDD" id="cd00093">
    <property type="entry name" value="HTH_XRE"/>
    <property type="match status" value="1"/>
</dbReference>
<dbReference type="EMBL" id="JACBNQ010000036">
    <property type="protein sequence ID" value="NYB76002.1"/>
    <property type="molecule type" value="Genomic_DNA"/>
</dbReference>
<dbReference type="AlphaFoldDB" id="A0A974BMV5"/>
<dbReference type="SUPFAM" id="SSF47413">
    <property type="entry name" value="lambda repressor-like DNA-binding domains"/>
    <property type="match status" value="1"/>
</dbReference>
<gene>
    <name evidence="2" type="ORF">HZF24_17790</name>
</gene>
<organism evidence="2 3">
    <name type="scientific">Sedimentibacter hydroxybenzoicus DSM 7310</name>
    <dbReference type="NCBI Taxonomy" id="1123245"/>
    <lineage>
        <taxon>Bacteria</taxon>
        <taxon>Bacillati</taxon>
        <taxon>Bacillota</taxon>
        <taxon>Tissierellia</taxon>
        <taxon>Sedimentibacter</taxon>
    </lineage>
</organism>
<proteinExistence type="predicted"/>
<dbReference type="InterPro" id="IPR010982">
    <property type="entry name" value="Lambda_DNA-bd_dom_sf"/>
</dbReference>
<evidence type="ECO:0000313" key="3">
    <source>
        <dbReference type="Proteomes" id="UP000611629"/>
    </source>
</evidence>
<dbReference type="InterPro" id="IPR053163">
    <property type="entry name" value="HTH-type_regulator_Rgg"/>
</dbReference>
<dbReference type="SUPFAM" id="SSF48452">
    <property type="entry name" value="TPR-like"/>
    <property type="match status" value="1"/>
</dbReference>
<reference evidence="2" key="1">
    <citation type="submission" date="2020-07" db="EMBL/GenBank/DDBJ databases">
        <title>Genomic analysis of a strain of Sedimentibacter Hydroxybenzoicus DSM7310.</title>
        <authorList>
            <person name="Ma S."/>
        </authorList>
    </citation>
    <scope>NUCLEOTIDE SEQUENCE</scope>
    <source>
        <strain evidence="2">DSM 7310</strain>
    </source>
</reference>
<accession>A0A974BMV5</accession>
<name>A0A974BMV5_SEDHY</name>
<dbReference type="SMART" id="SM00530">
    <property type="entry name" value="HTH_XRE"/>
    <property type="match status" value="1"/>
</dbReference>
<dbReference type="PANTHER" id="PTHR37038">
    <property type="entry name" value="TRANSCRIPTIONAL REGULATOR-RELATED"/>
    <property type="match status" value="1"/>
</dbReference>
<dbReference type="InterPro" id="IPR011990">
    <property type="entry name" value="TPR-like_helical_dom_sf"/>
</dbReference>
<dbReference type="GO" id="GO:0003677">
    <property type="term" value="F:DNA binding"/>
    <property type="evidence" value="ECO:0007669"/>
    <property type="project" value="InterPro"/>
</dbReference>
<evidence type="ECO:0000313" key="2">
    <source>
        <dbReference type="EMBL" id="NYB76002.1"/>
    </source>
</evidence>